<dbReference type="OMA" id="ALWHAFC"/>
<reference evidence="1 2" key="1">
    <citation type="journal article" date="2015" name="PLoS Pathog.">
        <title>Leptomonas seymouri: Adaptations to the Dixenous Life Cycle Analyzed by Genome Sequencing, Transcriptome Profiling and Co-infection with Leishmania donovani.</title>
        <authorList>
            <person name="Kraeva N."/>
            <person name="Butenko A."/>
            <person name="Hlavacova J."/>
            <person name="Kostygov A."/>
            <person name="Myskova J."/>
            <person name="Grybchuk D."/>
            <person name="Lestinova T."/>
            <person name="Votypka J."/>
            <person name="Volf P."/>
            <person name="Opperdoes F."/>
            <person name="Flegontov P."/>
            <person name="Lukes J."/>
            <person name="Yurchenko V."/>
        </authorList>
    </citation>
    <scope>NUCLEOTIDE SEQUENCE [LARGE SCALE GENOMIC DNA]</scope>
    <source>
        <strain evidence="1 2">ATCC 30220</strain>
    </source>
</reference>
<keyword evidence="2" id="KW-1185">Reference proteome</keyword>
<sequence>MLKAQDAKLLSVFFDCRCDAEDGRGYDTFRHVTHEQCSRLLSMASLHDTRPSLLSVSLHLVFHTHIRTYEPALAAPTEATCHPWLAVIERLNVEAVHSPRFSSSTERSAFVNRMAMVKTAVEGALRGGPRSHLVIFCSTYVSPTQAVQSLADVRTGPLPQQICCILPDWAAVRVTAAYIHERLRLYRCSFNPTLLQCALQDALGPYVLPGIPPAHRVKLQLGNRELSCRATVMHYADSIRRYGYHKNFPSTHVIPAGGGSAGAECVRHGAVTLEAEAGPSVLQLRALLQADEVDEAMLYGDTWELTWEGDCGNSAADSATVSSLAAYTNFHTFRTAFRDDVLVFTGDTQGVMSSCHFAMRHHHYVVYDSHDKTMRLRELVPTELRFVPLKPPLPRVGDCGGRPQEDPAIQRQLSDLRARLVAQSTTADFSLDSLLRAELCTVAKEARHDTVR</sequence>
<dbReference type="OrthoDB" id="272361at2759"/>
<organism evidence="1 2">
    <name type="scientific">Leptomonas seymouri</name>
    <dbReference type="NCBI Taxonomy" id="5684"/>
    <lineage>
        <taxon>Eukaryota</taxon>
        <taxon>Discoba</taxon>
        <taxon>Euglenozoa</taxon>
        <taxon>Kinetoplastea</taxon>
        <taxon>Metakinetoplastina</taxon>
        <taxon>Trypanosomatida</taxon>
        <taxon>Trypanosomatidae</taxon>
        <taxon>Leishmaniinae</taxon>
        <taxon>Leptomonas</taxon>
    </lineage>
</organism>
<evidence type="ECO:0000313" key="1">
    <source>
        <dbReference type="EMBL" id="KPI87127.1"/>
    </source>
</evidence>
<name>A0A0N0P6G3_LEPSE</name>
<accession>A0A0N0P6G3</accession>
<dbReference type="AlphaFoldDB" id="A0A0N0P6G3"/>
<evidence type="ECO:0000313" key="2">
    <source>
        <dbReference type="Proteomes" id="UP000038009"/>
    </source>
</evidence>
<dbReference type="Proteomes" id="UP000038009">
    <property type="component" value="Unassembled WGS sequence"/>
</dbReference>
<comment type="caution">
    <text evidence="1">The sequence shown here is derived from an EMBL/GenBank/DDBJ whole genome shotgun (WGS) entry which is preliminary data.</text>
</comment>
<gene>
    <name evidence="1" type="ORF">ABL78_3780</name>
</gene>
<proteinExistence type="predicted"/>
<dbReference type="EMBL" id="LJSK01000101">
    <property type="protein sequence ID" value="KPI87127.1"/>
    <property type="molecule type" value="Genomic_DNA"/>
</dbReference>
<protein>
    <submittedName>
        <fullName evidence="1">Uncharacterized protein</fullName>
    </submittedName>
</protein>
<dbReference type="VEuPathDB" id="TriTrypDB:Lsey_0101_0110"/>